<sequence length="186" mass="19872">MTIGFPLDYSLLTAKVPVWQVLLASGTAFAAARIIQRTLLKGDRSIQTSAPAESSKKTRRDSDSRMSLGEDTKLVLIIRTDLGMSKGKIAAQCSHATLGCYKRALKQAPAMLKAWEFTGQAKVTLKCNSEEELVDLQKRAQAAGLVAQSICDAGRTQIAAGSRTVLGIGPGPISAVDRVSGHLKLY</sequence>
<dbReference type="Proteomes" id="UP001151516">
    <property type="component" value="Unassembled WGS sequence"/>
</dbReference>
<dbReference type="NCBIfam" id="NF003314">
    <property type="entry name" value="PRK04322.1"/>
    <property type="match status" value="1"/>
</dbReference>
<name>A0A9W8GRS9_9FUNG</name>
<evidence type="ECO:0000256" key="2">
    <source>
        <dbReference type="ARBA" id="ARBA00022801"/>
    </source>
</evidence>
<evidence type="ECO:0000313" key="6">
    <source>
        <dbReference type="EMBL" id="KAJ2690578.1"/>
    </source>
</evidence>
<dbReference type="FunFam" id="3.40.1490.10:FF:000001">
    <property type="entry name" value="Peptidyl-tRNA hydrolase 2"/>
    <property type="match status" value="1"/>
</dbReference>
<dbReference type="EC" id="3.1.1.29" evidence="1"/>
<proteinExistence type="inferred from homology"/>
<feature type="compositionally biased region" description="Basic and acidic residues" evidence="5">
    <location>
        <begin position="54"/>
        <end position="66"/>
    </location>
</feature>
<feature type="region of interest" description="Disordered" evidence="5">
    <location>
        <begin position="46"/>
        <end position="66"/>
    </location>
</feature>
<dbReference type="PANTHER" id="PTHR12649:SF11">
    <property type="entry name" value="PEPTIDYL-TRNA HYDROLASE 2, MITOCHONDRIAL"/>
    <property type="match status" value="1"/>
</dbReference>
<organism evidence="6 7">
    <name type="scientific">Coemansia spiralis</name>
    <dbReference type="NCBI Taxonomy" id="417178"/>
    <lineage>
        <taxon>Eukaryota</taxon>
        <taxon>Fungi</taxon>
        <taxon>Fungi incertae sedis</taxon>
        <taxon>Zoopagomycota</taxon>
        <taxon>Kickxellomycotina</taxon>
        <taxon>Kickxellomycetes</taxon>
        <taxon>Kickxellales</taxon>
        <taxon>Kickxellaceae</taxon>
        <taxon>Coemansia</taxon>
    </lineage>
</organism>
<dbReference type="GO" id="GO:0005829">
    <property type="term" value="C:cytosol"/>
    <property type="evidence" value="ECO:0007669"/>
    <property type="project" value="TreeGrafter"/>
</dbReference>
<accession>A0A9W8GRS9</accession>
<comment type="catalytic activity">
    <reaction evidence="4">
        <text>an N-acyl-L-alpha-aminoacyl-tRNA + H2O = an N-acyl-L-amino acid + a tRNA + H(+)</text>
        <dbReference type="Rhea" id="RHEA:54448"/>
        <dbReference type="Rhea" id="RHEA-COMP:10123"/>
        <dbReference type="Rhea" id="RHEA-COMP:13883"/>
        <dbReference type="ChEBI" id="CHEBI:15377"/>
        <dbReference type="ChEBI" id="CHEBI:15378"/>
        <dbReference type="ChEBI" id="CHEBI:59874"/>
        <dbReference type="ChEBI" id="CHEBI:78442"/>
        <dbReference type="ChEBI" id="CHEBI:138191"/>
        <dbReference type="EC" id="3.1.1.29"/>
    </reaction>
</comment>
<dbReference type="InterPro" id="IPR023476">
    <property type="entry name" value="Pep_tRNA_hydro_II_dom_sf"/>
</dbReference>
<comment type="caution">
    <text evidence="6">The sequence shown here is derived from an EMBL/GenBank/DDBJ whole genome shotgun (WGS) entry which is preliminary data.</text>
</comment>
<comment type="similarity">
    <text evidence="3">Belongs to the PTH2 family.</text>
</comment>
<dbReference type="OrthoDB" id="1733656at2759"/>
<dbReference type="SUPFAM" id="SSF102462">
    <property type="entry name" value="Peptidyl-tRNA hydrolase II"/>
    <property type="match status" value="1"/>
</dbReference>
<keyword evidence="7" id="KW-1185">Reference proteome</keyword>
<evidence type="ECO:0000256" key="5">
    <source>
        <dbReference type="SAM" id="MobiDB-lite"/>
    </source>
</evidence>
<dbReference type="InterPro" id="IPR002833">
    <property type="entry name" value="PTH2"/>
</dbReference>
<evidence type="ECO:0000256" key="4">
    <source>
        <dbReference type="ARBA" id="ARBA00048707"/>
    </source>
</evidence>
<dbReference type="EMBL" id="JANBTX010000010">
    <property type="protein sequence ID" value="KAJ2690578.1"/>
    <property type="molecule type" value="Genomic_DNA"/>
</dbReference>
<keyword evidence="2" id="KW-0378">Hydrolase</keyword>
<dbReference type="GO" id="GO:0004045">
    <property type="term" value="F:peptidyl-tRNA hydrolase activity"/>
    <property type="evidence" value="ECO:0007669"/>
    <property type="project" value="UniProtKB-EC"/>
</dbReference>
<evidence type="ECO:0000313" key="7">
    <source>
        <dbReference type="Proteomes" id="UP001151516"/>
    </source>
</evidence>
<dbReference type="Gene3D" id="3.40.1490.10">
    <property type="entry name" value="Bit1"/>
    <property type="match status" value="1"/>
</dbReference>
<evidence type="ECO:0000256" key="1">
    <source>
        <dbReference type="ARBA" id="ARBA00013260"/>
    </source>
</evidence>
<reference evidence="6" key="1">
    <citation type="submission" date="2022-07" db="EMBL/GenBank/DDBJ databases">
        <title>Phylogenomic reconstructions and comparative analyses of Kickxellomycotina fungi.</title>
        <authorList>
            <person name="Reynolds N.K."/>
            <person name="Stajich J.E."/>
            <person name="Barry K."/>
            <person name="Grigoriev I.V."/>
            <person name="Crous P."/>
            <person name="Smith M.E."/>
        </authorList>
    </citation>
    <scope>NUCLEOTIDE SEQUENCE</scope>
    <source>
        <strain evidence="6">CBS 109367</strain>
    </source>
</reference>
<dbReference type="NCBIfam" id="TIGR00283">
    <property type="entry name" value="arch_pth2"/>
    <property type="match status" value="1"/>
</dbReference>
<dbReference type="CDD" id="cd02430">
    <property type="entry name" value="PTH2"/>
    <property type="match status" value="1"/>
</dbReference>
<dbReference type="Pfam" id="PF01981">
    <property type="entry name" value="PTH2"/>
    <property type="match status" value="1"/>
</dbReference>
<evidence type="ECO:0000256" key="3">
    <source>
        <dbReference type="ARBA" id="ARBA00038050"/>
    </source>
</evidence>
<dbReference type="AlphaFoldDB" id="A0A9W8GRS9"/>
<gene>
    <name evidence="6" type="ORF">IWW39_000672</name>
</gene>
<protein>
    <recommendedName>
        <fullName evidence="1">peptidyl-tRNA hydrolase</fullName>
        <ecNumber evidence="1">3.1.1.29</ecNumber>
    </recommendedName>
</protein>
<dbReference type="PANTHER" id="PTHR12649">
    <property type="entry name" value="PEPTIDYL-TRNA HYDROLASE 2"/>
    <property type="match status" value="1"/>
</dbReference>